<comment type="caution">
    <text evidence="2">The sequence shown here is derived from an EMBL/GenBank/DDBJ whole genome shotgun (WGS) entry which is preliminary data.</text>
</comment>
<keyword evidence="3" id="KW-1185">Reference proteome</keyword>
<accession>A0A371BJ84</accession>
<gene>
    <name evidence="2" type="ORF">DXH95_10005</name>
</gene>
<dbReference type="Proteomes" id="UP000263833">
    <property type="component" value="Unassembled WGS sequence"/>
</dbReference>
<sequence length="145" mass="17000">MKTLNDTQLPPVAMWRINAMRFLFLLMAGFMGAMFVWPQLLFEWADWDVNRGLAKSMLAALALMSLLGVRYPLQMLPLMLYEIAWKTIWIVLIAGRAWMAGKWTPDIEGLFYDCIGIIIAYFIVPWRYVWARYFVQPMEPLRKTA</sequence>
<evidence type="ECO:0000313" key="3">
    <source>
        <dbReference type="Proteomes" id="UP000263833"/>
    </source>
</evidence>
<dbReference type="EMBL" id="QRGP01000001">
    <property type="protein sequence ID" value="RDV07638.1"/>
    <property type="molecule type" value="Genomic_DNA"/>
</dbReference>
<keyword evidence="1" id="KW-1133">Transmembrane helix</keyword>
<dbReference type="OrthoDB" id="5998965at2"/>
<keyword evidence="1" id="KW-0472">Membrane</keyword>
<feature type="transmembrane region" description="Helical" evidence="1">
    <location>
        <begin position="110"/>
        <end position="130"/>
    </location>
</feature>
<feature type="transmembrane region" description="Helical" evidence="1">
    <location>
        <begin position="78"/>
        <end position="98"/>
    </location>
</feature>
<organism evidence="2 3">
    <name type="scientific">Sphingorhabdus pulchriflava</name>
    <dbReference type="NCBI Taxonomy" id="2292257"/>
    <lineage>
        <taxon>Bacteria</taxon>
        <taxon>Pseudomonadati</taxon>
        <taxon>Pseudomonadota</taxon>
        <taxon>Alphaproteobacteria</taxon>
        <taxon>Sphingomonadales</taxon>
        <taxon>Sphingomonadaceae</taxon>
        <taxon>Sphingorhabdus</taxon>
    </lineage>
</organism>
<reference evidence="3" key="1">
    <citation type="submission" date="2018-08" db="EMBL/GenBank/DDBJ databases">
        <authorList>
            <person name="Kim S.-J."/>
            <person name="Jung G.-Y."/>
        </authorList>
    </citation>
    <scope>NUCLEOTIDE SEQUENCE [LARGE SCALE GENOMIC DNA]</scope>
    <source>
        <strain evidence="3">GY_G</strain>
    </source>
</reference>
<feature type="transmembrane region" description="Helical" evidence="1">
    <location>
        <begin position="21"/>
        <end position="40"/>
    </location>
</feature>
<proteinExistence type="predicted"/>
<protein>
    <submittedName>
        <fullName evidence="2">Uncharacterized protein</fullName>
    </submittedName>
</protein>
<keyword evidence="1" id="KW-0812">Transmembrane</keyword>
<feature type="transmembrane region" description="Helical" evidence="1">
    <location>
        <begin position="52"/>
        <end position="71"/>
    </location>
</feature>
<evidence type="ECO:0000313" key="2">
    <source>
        <dbReference type="EMBL" id="RDV07638.1"/>
    </source>
</evidence>
<name>A0A371BJ84_9SPHN</name>
<dbReference type="RefSeq" id="WP_115549182.1">
    <property type="nucleotide sequence ID" value="NZ_QRGP01000001.1"/>
</dbReference>
<evidence type="ECO:0000256" key="1">
    <source>
        <dbReference type="SAM" id="Phobius"/>
    </source>
</evidence>
<dbReference type="AlphaFoldDB" id="A0A371BJ84"/>